<keyword evidence="1" id="KW-0813">Transport</keyword>
<protein>
    <submittedName>
        <fullName evidence="6">Hemoglobin</fullName>
    </submittedName>
</protein>
<dbReference type="GO" id="GO:0019825">
    <property type="term" value="F:oxygen binding"/>
    <property type="evidence" value="ECO:0007669"/>
    <property type="project" value="InterPro"/>
</dbReference>
<dbReference type="Pfam" id="PF01152">
    <property type="entry name" value="Bac_globin"/>
    <property type="match status" value="1"/>
</dbReference>
<evidence type="ECO:0000256" key="3">
    <source>
        <dbReference type="ARBA" id="ARBA00022723"/>
    </source>
</evidence>
<dbReference type="CDD" id="cd00454">
    <property type="entry name" value="TrHb1_N"/>
    <property type="match status" value="1"/>
</dbReference>
<keyword evidence="3 5" id="KW-0479">Metal-binding</keyword>
<feature type="binding site" description="distal binding residue" evidence="5">
    <location>
        <position position="98"/>
    </location>
    <ligand>
        <name>heme</name>
        <dbReference type="ChEBI" id="CHEBI:30413"/>
    </ligand>
    <ligandPart>
        <name>Fe</name>
        <dbReference type="ChEBI" id="CHEBI:18248"/>
    </ligandPart>
</feature>
<accession>A0A285P2B9</accession>
<gene>
    <name evidence="6" type="ORF">SAMN06265353_1480</name>
</gene>
<evidence type="ECO:0000256" key="1">
    <source>
        <dbReference type="ARBA" id="ARBA00022448"/>
    </source>
</evidence>
<dbReference type="Gene3D" id="1.10.490.10">
    <property type="entry name" value="Globins"/>
    <property type="match status" value="1"/>
</dbReference>
<keyword evidence="4 5" id="KW-0408">Iron</keyword>
<sequence length="147" mass="16296">MRKTALSLMLVFGLFGVGSAEMMHKEKTLYQRLGGYDAISAVVKDLAVRLVTDRQLGVYFKGLSNDSKNKLIAHLTNFVCSATGGPCIYTGRDMKTAHEGLGISDSDWNRFVELTKETLNKFKVPPKEQQEFLQAVAPLKGVIVEKK</sequence>
<evidence type="ECO:0000256" key="2">
    <source>
        <dbReference type="ARBA" id="ARBA00022617"/>
    </source>
</evidence>
<keyword evidence="7" id="KW-1185">Reference proteome</keyword>
<dbReference type="SUPFAM" id="SSF46458">
    <property type="entry name" value="Globin-like"/>
    <property type="match status" value="1"/>
</dbReference>
<keyword evidence="2 5" id="KW-0349">Heme</keyword>
<dbReference type="EMBL" id="OBEN01000009">
    <property type="protein sequence ID" value="SNZ15882.1"/>
    <property type="molecule type" value="Genomic_DNA"/>
</dbReference>
<organism evidence="6 7">
    <name type="scientific">Hydrogenobacter hydrogenophilus</name>
    <dbReference type="NCBI Taxonomy" id="35835"/>
    <lineage>
        <taxon>Bacteria</taxon>
        <taxon>Pseudomonadati</taxon>
        <taxon>Aquificota</taxon>
        <taxon>Aquificia</taxon>
        <taxon>Aquificales</taxon>
        <taxon>Aquificaceae</taxon>
        <taxon>Hydrogenobacter</taxon>
    </lineage>
</organism>
<dbReference type="OrthoDB" id="9795814at2"/>
<dbReference type="InterPro" id="IPR001486">
    <property type="entry name" value="Hemoglobin_trunc"/>
</dbReference>
<dbReference type="Proteomes" id="UP000218627">
    <property type="component" value="Unassembled WGS sequence"/>
</dbReference>
<dbReference type="GO" id="GO:0046872">
    <property type="term" value="F:metal ion binding"/>
    <property type="evidence" value="ECO:0007669"/>
    <property type="project" value="UniProtKB-KW"/>
</dbReference>
<dbReference type="InterPro" id="IPR009050">
    <property type="entry name" value="Globin-like_sf"/>
</dbReference>
<dbReference type="RefSeq" id="WP_096602925.1">
    <property type="nucleotide sequence ID" value="NZ_OBEN01000009.1"/>
</dbReference>
<name>A0A285P2B9_9AQUI</name>
<dbReference type="GO" id="GO:0020037">
    <property type="term" value="F:heme binding"/>
    <property type="evidence" value="ECO:0007669"/>
    <property type="project" value="InterPro"/>
</dbReference>
<evidence type="ECO:0000313" key="7">
    <source>
        <dbReference type="Proteomes" id="UP000218627"/>
    </source>
</evidence>
<evidence type="ECO:0000313" key="6">
    <source>
        <dbReference type="EMBL" id="SNZ15882.1"/>
    </source>
</evidence>
<proteinExistence type="predicted"/>
<dbReference type="AlphaFoldDB" id="A0A285P2B9"/>
<reference evidence="7" key="1">
    <citation type="submission" date="2017-09" db="EMBL/GenBank/DDBJ databases">
        <authorList>
            <person name="Varghese N."/>
            <person name="Submissions S."/>
        </authorList>
    </citation>
    <scope>NUCLEOTIDE SEQUENCE [LARGE SCALE GENOMIC DNA]</scope>
    <source>
        <strain evidence="7">DSM 2913</strain>
    </source>
</reference>
<evidence type="ECO:0000256" key="5">
    <source>
        <dbReference type="PIRSR" id="PIRSR601486-1"/>
    </source>
</evidence>
<dbReference type="InterPro" id="IPR012292">
    <property type="entry name" value="Globin/Proto"/>
</dbReference>
<evidence type="ECO:0000256" key="4">
    <source>
        <dbReference type="ARBA" id="ARBA00023004"/>
    </source>
</evidence>
<feature type="binding site" description="distal binding residue" evidence="5">
    <location>
        <position position="74"/>
    </location>
    <ligand>
        <name>heme</name>
        <dbReference type="ChEBI" id="CHEBI:30413"/>
    </ligand>
    <ligandPart>
        <name>Fe</name>
        <dbReference type="ChEBI" id="CHEBI:18248"/>
    </ligandPart>
</feature>